<dbReference type="InterPro" id="IPR051689">
    <property type="entry name" value="Sterol_desaturase/TMEM195"/>
</dbReference>
<dbReference type="Pfam" id="PF04116">
    <property type="entry name" value="FA_hydroxylase"/>
    <property type="match status" value="1"/>
</dbReference>
<dbReference type="GO" id="GO:0008610">
    <property type="term" value="P:lipid biosynthetic process"/>
    <property type="evidence" value="ECO:0007669"/>
    <property type="project" value="InterPro"/>
</dbReference>
<feature type="transmembrane region" description="Helical" evidence="7">
    <location>
        <begin position="150"/>
        <end position="176"/>
    </location>
</feature>
<comment type="caution">
    <text evidence="9">The sequence shown here is derived from an EMBL/GenBank/DDBJ whole genome shotgun (WGS) entry which is preliminary data.</text>
</comment>
<comment type="subcellular location">
    <subcellularLocation>
        <location evidence="1">Endomembrane system</location>
        <topology evidence="1">Multi-pass membrane protein</topology>
    </subcellularLocation>
</comment>
<evidence type="ECO:0000256" key="6">
    <source>
        <dbReference type="ARBA" id="ARBA00023136"/>
    </source>
</evidence>
<keyword evidence="5" id="KW-0443">Lipid metabolism</keyword>
<dbReference type="GO" id="GO:0005506">
    <property type="term" value="F:iron ion binding"/>
    <property type="evidence" value="ECO:0007669"/>
    <property type="project" value="InterPro"/>
</dbReference>
<keyword evidence="4" id="KW-0560">Oxidoreductase</keyword>
<evidence type="ECO:0000313" key="9">
    <source>
        <dbReference type="EMBL" id="GGG85954.1"/>
    </source>
</evidence>
<feature type="domain" description="Fatty acid hydroxylase" evidence="8">
    <location>
        <begin position="93"/>
        <end position="229"/>
    </location>
</feature>
<keyword evidence="3 7" id="KW-1133">Transmembrane helix</keyword>
<proteinExistence type="predicted"/>
<dbReference type="PANTHER" id="PTHR21624">
    <property type="entry name" value="STEROL DESATURASE-RELATED PROTEIN"/>
    <property type="match status" value="1"/>
</dbReference>
<organism evidence="9 10">
    <name type="scientific">Salipiger pallidus</name>
    <dbReference type="NCBI Taxonomy" id="1775170"/>
    <lineage>
        <taxon>Bacteria</taxon>
        <taxon>Pseudomonadati</taxon>
        <taxon>Pseudomonadota</taxon>
        <taxon>Alphaproteobacteria</taxon>
        <taxon>Rhodobacterales</taxon>
        <taxon>Roseobacteraceae</taxon>
        <taxon>Salipiger</taxon>
    </lineage>
</organism>
<reference evidence="9" key="2">
    <citation type="submission" date="2020-09" db="EMBL/GenBank/DDBJ databases">
        <authorList>
            <person name="Sun Q."/>
            <person name="Zhou Y."/>
        </authorList>
    </citation>
    <scope>NUCLEOTIDE SEQUENCE</scope>
    <source>
        <strain evidence="9">CGMCC 1.15762</strain>
    </source>
</reference>
<gene>
    <name evidence="9" type="ORF">GCM10011415_40400</name>
</gene>
<evidence type="ECO:0000259" key="8">
    <source>
        <dbReference type="Pfam" id="PF04116"/>
    </source>
</evidence>
<evidence type="ECO:0000256" key="1">
    <source>
        <dbReference type="ARBA" id="ARBA00004127"/>
    </source>
</evidence>
<evidence type="ECO:0000313" key="10">
    <source>
        <dbReference type="Proteomes" id="UP000617145"/>
    </source>
</evidence>
<dbReference type="GO" id="GO:0050479">
    <property type="term" value="F:glyceryl-ether monooxygenase activity"/>
    <property type="evidence" value="ECO:0007669"/>
    <property type="project" value="TreeGrafter"/>
</dbReference>
<evidence type="ECO:0000256" key="4">
    <source>
        <dbReference type="ARBA" id="ARBA00023002"/>
    </source>
</evidence>
<accession>A0A8J2ZNW1</accession>
<evidence type="ECO:0000256" key="2">
    <source>
        <dbReference type="ARBA" id="ARBA00022692"/>
    </source>
</evidence>
<dbReference type="InterPro" id="IPR006694">
    <property type="entry name" value="Fatty_acid_hydroxylase"/>
</dbReference>
<dbReference type="GO" id="GO:0006643">
    <property type="term" value="P:membrane lipid metabolic process"/>
    <property type="evidence" value="ECO:0007669"/>
    <property type="project" value="TreeGrafter"/>
</dbReference>
<keyword evidence="10" id="KW-1185">Reference proteome</keyword>
<dbReference type="GO" id="GO:0016020">
    <property type="term" value="C:membrane"/>
    <property type="evidence" value="ECO:0007669"/>
    <property type="project" value="GOC"/>
</dbReference>
<sequence length="331" mass="36900">MMDIILAAEPEIRLTAFLSVLAAMALWELAAPRRRRDIPRVIRWSNNLALVVIDTAILRLSFPILAVGLAVLAEERGWGLFNIIEAPFGLAVILSMLLLDLAIYLQHVMFHAVPALWRLHRMHHADLDFDATTGLRFHPIEILISMAIKLALVAALGPPAVAVLLFEIILNATALFNHANINLPRPVDRWLRWIVVTPDMHRVHHSVDPRETNSNYGFNLPWWDRLMGTYVAQPAKGHEGMTIGIEQFRTTRDLWVDRMLIQPLRGPASGHALDTSALTPTSRNSLWTLENTVLGSRVTQKGTHDETTYVLAGRSGCHTPPASTGQHGTGH</sequence>
<protein>
    <submittedName>
        <fullName evidence="9">Sterol desaturase</fullName>
    </submittedName>
</protein>
<feature type="transmembrane region" description="Helical" evidence="7">
    <location>
        <begin position="51"/>
        <end position="73"/>
    </location>
</feature>
<dbReference type="AlphaFoldDB" id="A0A8J2ZNW1"/>
<evidence type="ECO:0000256" key="5">
    <source>
        <dbReference type="ARBA" id="ARBA00023098"/>
    </source>
</evidence>
<reference evidence="9" key="1">
    <citation type="journal article" date="2014" name="Int. J. Syst. Evol. Microbiol.">
        <title>Complete genome sequence of Corynebacterium casei LMG S-19264T (=DSM 44701T), isolated from a smear-ripened cheese.</title>
        <authorList>
            <consortium name="US DOE Joint Genome Institute (JGI-PGF)"/>
            <person name="Walter F."/>
            <person name="Albersmeier A."/>
            <person name="Kalinowski J."/>
            <person name="Ruckert C."/>
        </authorList>
    </citation>
    <scope>NUCLEOTIDE SEQUENCE</scope>
    <source>
        <strain evidence="9">CGMCC 1.15762</strain>
    </source>
</reference>
<evidence type="ECO:0000256" key="3">
    <source>
        <dbReference type="ARBA" id="ARBA00022989"/>
    </source>
</evidence>
<feature type="transmembrane region" description="Helical" evidence="7">
    <location>
        <begin position="79"/>
        <end position="99"/>
    </location>
</feature>
<feature type="transmembrane region" description="Helical" evidence="7">
    <location>
        <begin position="12"/>
        <end position="30"/>
    </location>
</feature>
<name>A0A8J2ZNW1_9RHOB</name>
<dbReference type="GO" id="GO:0012505">
    <property type="term" value="C:endomembrane system"/>
    <property type="evidence" value="ECO:0007669"/>
    <property type="project" value="UniProtKB-SubCell"/>
</dbReference>
<evidence type="ECO:0000256" key="7">
    <source>
        <dbReference type="SAM" id="Phobius"/>
    </source>
</evidence>
<dbReference type="EMBL" id="BMJV01000012">
    <property type="protein sequence ID" value="GGG85954.1"/>
    <property type="molecule type" value="Genomic_DNA"/>
</dbReference>
<keyword evidence="2 7" id="KW-0812">Transmembrane</keyword>
<dbReference type="PANTHER" id="PTHR21624:SF1">
    <property type="entry name" value="ALKYLGLYCEROL MONOOXYGENASE"/>
    <property type="match status" value="1"/>
</dbReference>
<keyword evidence="6 7" id="KW-0472">Membrane</keyword>
<dbReference type="Proteomes" id="UP000617145">
    <property type="component" value="Unassembled WGS sequence"/>
</dbReference>